<dbReference type="CDD" id="cd10536">
    <property type="entry name" value="SET_SMYD4"/>
    <property type="match status" value="1"/>
</dbReference>
<evidence type="ECO:0000259" key="17">
    <source>
        <dbReference type="PROSITE" id="PS50865"/>
    </source>
</evidence>
<evidence type="ECO:0000256" key="10">
    <source>
        <dbReference type="ARBA" id="ARBA00023242"/>
    </source>
</evidence>
<keyword evidence="5" id="KW-0808">Transferase</keyword>
<dbReference type="InterPro" id="IPR001214">
    <property type="entry name" value="SET_dom"/>
</dbReference>
<evidence type="ECO:0000313" key="19">
    <source>
        <dbReference type="Proteomes" id="UP000728032"/>
    </source>
</evidence>
<dbReference type="GO" id="GO:0032259">
    <property type="term" value="P:methylation"/>
    <property type="evidence" value="ECO:0007669"/>
    <property type="project" value="UniProtKB-KW"/>
</dbReference>
<dbReference type="EMBL" id="OC942347">
    <property type="protein sequence ID" value="CAD7662384.1"/>
    <property type="molecule type" value="Genomic_DNA"/>
</dbReference>
<evidence type="ECO:0000256" key="8">
    <source>
        <dbReference type="ARBA" id="ARBA00022771"/>
    </source>
</evidence>
<evidence type="ECO:0000256" key="3">
    <source>
        <dbReference type="ARBA" id="ARBA00022490"/>
    </source>
</evidence>
<dbReference type="Gene3D" id="6.10.140.2220">
    <property type="match status" value="1"/>
</dbReference>
<dbReference type="Proteomes" id="UP000728032">
    <property type="component" value="Unassembled WGS sequence"/>
</dbReference>
<dbReference type="Pfam" id="PF00856">
    <property type="entry name" value="SET"/>
    <property type="match status" value="1"/>
</dbReference>
<dbReference type="PANTHER" id="PTHR46165:SF2">
    <property type="entry name" value="SET AND MYND DOMAIN-CONTAINING PROTEIN 4"/>
    <property type="match status" value="1"/>
</dbReference>
<gene>
    <name evidence="18" type="ORF">ONB1V03_LOCUS18944</name>
</gene>
<dbReference type="GO" id="GO:0008757">
    <property type="term" value="F:S-adenosylmethionine-dependent methyltransferase activity"/>
    <property type="evidence" value="ECO:0007669"/>
    <property type="project" value="UniProtKB-ARBA"/>
</dbReference>
<dbReference type="GO" id="GO:0005634">
    <property type="term" value="C:nucleus"/>
    <property type="evidence" value="ECO:0007669"/>
    <property type="project" value="UniProtKB-SubCell"/>
</dbReference>
<reference evidence="18" key="1">
    <citation type="submission" date="2020-11" db="EMBL/GenBank/DDBJ databases">
        <authorList>
            <person name="Tran Van P."/>
        </authorList>
    </citation>
    <scope>NUCLEOTIDE SEQUENCE</scope>
</reference>
<dbReference type="GO" id="GO:0008270">
    <property type="term" value="F:zinc ion binding"/>
    <property type="evidence" value="ECO:0007669"/>
    <property type="project" value="UniProtKB-KW"/>
</dbReference>
<dbReference type="Gene3D" id="1.25.40.10">
    <property type="entry name" value="Tetratricopeptide repeat domain"/>
    <property type="match status" value="1"/>
</dbReference>
<feature type="domain" description="MYND-type" evidence="17">
    <location>
        <begin position="250"/>
        <end position="291"/>
    </location>
</feature>
<evidence type="ECO:0000256" key="14">
    <source>
        <dbReference type="ARBA" id="ARBA00093680"/>
    </source>
</evidence>
<evidence type="ECO:0000256" key="13">
    <source>
        <dbReference type="ARBA" id="ARBA00093635"/>
    </source>
</evidence>
<evidence type="ECO:0000256" key="15">
    <source>
        <dbReference type="PROSITE-ProRule" id="PRU00134"/>
    </source>
</evidence>
<keyword evidence="3" id="KW-0963">Cytoplasm</keyword>
<evidence type="ECO:0000256" key="12">
    <source>
        <dbReference type="ARBA" id="ARBA00093423"/>
    </source>
</evidence>
<evidence type="ECO:0000313" key="18">
    <source>
        <dbReference type="EMBL" id="CAD7662384.1"/>
    </source>
</evidence>
<feature type="non-terminal residue" evidence="18">
    <location>
        <position position="1"/>
    </location>
</feature>
<dbReference type="InterPro" id="IPR044421">
    <property type="entry name" value="SMYD4_SET"/>
</dbReference>
<keyword evidence="10" id="KW-0539">Nucleus</keyword>
<dbReference type="EMBL" id="CAJPVJ010027522">
    <property type="protein sequence ID" value="CAG2179520.1"/>
    <property type="molecule type" value="Genomic_DNA"/>
</dbReference>
<dbReference type="GO" id="GO:0042826">
    <property type="term" value="F:histone deacetylase binding"/>
    <property type="evidence" value="ECO:0007669"/>
    <property type="project" value="TreeGrafter"/>
</dbReference>
<dbReference type="PANTHER" id="PTHR46165">
    <property type="entry name" value="SET AND MYND DOMAIN-CONTAINING PROTEIN 4"/>
    <property type="match status" value="1"/>
</dbReference>
<dbReference type="SUPFAM" id="SSF82199">
    <property type="entry name" value="SET domain"/>
    <property type="match status" value="1"/>
</dbReference>
<dbReference type="GO" id="GO:0008170">
    <property type="term" value="F:N-methyltransferase activity"/>
    <property type="evidence" value="ECO:0007669"/>
    <property type="project" value="UniProtKB-ARBA"/>
</dbReference>
<sequence>TLATNEDKVRHCLSQPSVATQLDQYLTVTSAAKHKKYWEKAKEFRVDGNDLFRGKRFQEAIDAYNQAIVLASTPDSSHTAEANSELSLGFANRSAVFYHLRQYDNCLSDICDAFKYEYPLNATKLLLRKVNCLVQKGCFGDAVDVVRSQQFVDQSLDKQSETQMKALMDTIESKGAKNRSNCINNTIPKTDLKFVANELMPNASQSLQLCVSSTKGRHIVAKDDINISDVLFMERPYASVLLPQYYRSHCHHCYGKLVDTPVMPCHQCTQVMYCNDECRSEGWQECHQYECGFLDVLHDIGIAHLAFRTVLVCGVGNAIQVAKQSSTSQLSATTPYLNTYESVYALVDHSNDFPIEDSVSYSLVASLLVRLTQKLSLVPKEPQSVDILGGIVLKHILQLITNGHSIASMENVENSSDLCFEDKRIATAIYPTVSLMNHSCDPNVIAIYDKKLLIVRAARGIPKGHQVVNCYGPHCKRMSTKDRRTALMDQYFFACDCSPCVSGAEDKS</sequence>
<dbReference type="InterPro" id="IPR011990">
    <property type="entry name" value="TPR-like_helical_dom_sf"/>
</dbReference>
<evidence type="ECO:0000256" key="6">
    <source>
        <dbReference type="ARBA" id="ARBA00022691"/>
    </source>
</evidence>
<dbReference type="AlphaFoldDB" id="A0A7R9MNN8"/>
<keyword evidence="8 15" id="KW-0863">Zinc-finger</keyword>
<dbReference type="PROSITE" id="PS50865">
    <property type="entry name" value="ZF_MYND_2"/>
    <property type="match status" value="1"/>
</dbReference>
<protein>
    <recommendedName>
        <fullName evidence="13">Protein-lysine N-methyltransferase SMYD4</fullName>
    </recommendedName>
    <alternativeName>
        <fullName evidence="14">SET and MYND domain-containing protein 4</fullName>
    </alternativeName>
</protein>
<evidence type="ECO:0000259" key="16">
    <source>
        <dbReference type="PROSITE" id="PS50280"/>
    </source>
</evidence>
<dbReference type="SUPFAM" id="SSF144232">
    <property type="entry name" value="HIT/MYND zinc finger-like"/>
    <property type="match status" value="1"/>
</dbReference>
<dbReference type="PROSITE" id="PS50280">
    <property type="entry name" value="SET"/>
    <property type="match status" value="1"/>
</dbReference>
<keyword evidence="6" id="KW-0949">S-adenosyl-L-methionine</keyword>
<dbReference type="GO" id="GO:0005737">
    <property type="term" value="C:cytoplasm"/>
    <property type="evidence" value="ECO:0007669"/>
    <property type="project" value="UniProtKB-SubCell"/>
</dbReference>
<evidence type="ECO:0000256" key="4">
    <source>
        <dbReference type="ARBA" id="ARBA00022603"/>
    </source>
</evidence>
<dbReference type="Gene3D" id="1.10.220.160">
    <property type="match status" value="1"/>
</dbReference>
<comment type="subcellular location">
    <subcellularLocation>
        <location evidence="2">Cytoplasm</location>
    </subcellularLocation>
    <subcellularLocation>
        <location evidence="1">Nucleus</location>
    </subcellularLocation>
</comment>
<keyword evidence="7" id="KW-0479">Metal-binding</keyword>
<organism evidence="18">
    <name type="scientific">Oppiella nova</name>
    <dbReference type="NCBI Taxonomy" id="334625"/>
    <lineage>
        <taxon>Eukaryota</taxon>
        <taxon>Metazoa</taxon>
        <taxon>Ecdysozoa</taxon>
        <taxon>Arthropoda</taxon>
        <taxon>Chelicerata</taxon>
        <taxon>Arachnida</taxon>
        <taxon>Acari</taxon>
        <taxon>Acariformes</taxon>
        <taxon>Sarcoptiformes</taxon>
        <taxon>Oribatida</taxon>
        <taxon>Brachypylina</taxon>
        <taxon>Oppioidea</taxon>
        <taxon>Oppiidae</taxon>
        <taxon>Oppiella</taxon>
    </lineage>
</organism>
<feature type="domain" description="SET" evidence="16">
    <location>
        <begin position="205"/>
        <end position="472"/>
    </location>
</feature>
<dbReference type="Gene3D" id="2.170.270.10">
    <property type="entry name" value="SET domain"/>
    <property type="match status" value="1"/>
</dbReference>
<evidence type="ECO:0000256" key="1">
    <source>
        <dbReference type="ARBA" id="ARBA00004123"/>
    </source>
</evidence>
<evidence type="ECO:0000256" key="2">
    <source>
        <dbReference type="ARBA" id="ARBA00004496"/>
    </source>
</evidence>
<proteinExistence type="predicted"/>
<feature type="non-terminal residue" evidence="18">
    <location>
        <position position="508"/>
    </location>
</feature>
<evidence type="ECO:0000256" key="5">
    <source>
        <dbReference type="ARBA" id="ARBA00022679"/>
    </source>
</evidence>
<keyword evidence="9" id="KW-0862">Zinc</keyword>
<evidence type="ECO:0000256" key="7">
    <source>
        <dbReference type="ARBA" id="ARBA00022723"/>
    </source>
</evidence>
<dbReference type="OrthoDB" id="62495at2759"/>
<keyword evidence="4" id="KW-0489">Methyltransferase</keyword>
<dbReference type="SUPFAM" id="SSF48452">
    <property type="entry name" value="TPR-like"/>
    <property type="match status" value="1"/>
</dbReference>
<keyword evidence="19" id="KW-1185">Reference proteome</keyword>
<dbReference type="InterPro" id="IPR002893">
    <property type="entry name" value="Znf_MYND"/>
</dbReference>
<evidence type="ECO:0000256" key="9">
    <source>
        <dbReference type="ARBA" id="ARBA00022833"/>
    </source>
</evidence>
<comment type="function">
    <text evidence="12">Protein-lysine N-methyltransferase. Monomethylates PRMT5, modulating its transcriptional activity. May also act as a histone methyltransferase. Plays a critical role in cardiac development. Acts as a key epigenetic regulator of gene expression during cardiac development via its dual activities as a methyltransferase and negative regulator of HDAC1.</text>
</comment>
<comment type="catalytic activity">
    <reaction evidence="11">
        <text>L-lysyl-[protein] + S-adenosyl-L-methionine = N(6)-methyl-L-lysyl-[protein] + S-adenosyl-L-homocysteine + H(+)</text>
        <dbReference type="Rhea" id="RHEA:51736"/>
        <dbReference type="Rhea" id="RHEA-COMP:9752"/>
        <dbReference type="Rhea" id="RHEA-COMP:13053"/>
        <dbReference type="ChEBI" id="CHEBI:15378"/>
        <dbReference type="ChEBI" id="CHEBI:29969"/>
        <dbReference type="ChEBI" id="CHEBI:57856"/>
        <dbReference type="ChEBI" id="CHEBI:59789"/>
        <dbReference type="ChEBI" id="CHEBI:61929"/>
    </reaction>
</comment>
<dbReference type="GO" id="GO:0008276">
    <property type="term" value="F:protein methyltransferase activity"/>
    <property type="evidence" value="ECO:0007669"/>
    <property type="project" value="UniProtKB-ARBA"/>
</dbReference>
<dbReference type="InterPro" id="IPR046341">
    <property type="entry name" value="SET_dom_sf"/>
</dbReference>
<accession>A0A7R9MNN8</accession>
<dbReference type="InterPro" id="IPR052097">
    <property type="entry name" value="SET-MYND_domain_protein"/>
</dbReference>
<evidence type="ECO:0000256" key="11">
    <source>
        <dbReference type="ARBA" id="ARBA00048985"/>
    </source>
</evidence>
<name>A0A7R9MNN8_9ACAR</name>